<dbReference type="InterPro" id="IPR006675">
    <property type="entry name" value="HDIG_dom"/>
</dbReference>
<dbReference type="CDD" id="cd00077">
    <property type="entry name" value="HDc"/>
    <property type="match status" value="1"/>
</dbReference>
<evidence type="ECO:0000256" key="1">
    <source>
        <dbReference type="SAM" id="Phobius"/>
    </source>
</evidence>
<proteinExistence type="predicted"/>
<dbReference type="InterPro" id="IPR003607">
    <property type="entry name" value="HD/PDEase_dom"/>
</dbReference>
<dbReference type="Pfam" id="PF13487">
    <property type="entry name" value="HD_5"/>
    <property type="match status" value="1"/>
</dbReference>
<dbReference type="NCBIfam" id="TIGR00277">
    <property type="entry name" value="HDIG"/>
    <property type="match status" value="1"/>
</dbReference>
<name>A0A9C9EMR6_UNCW3</name>
<gene>
    <name evidence="3" type="ORF">ENI34_05160</name>
</gene>
<dbReference type="Gene3D" id="3.30.450.40">
    <property type="match status" value="1"/>
</dbReference>
<evidence type="ECO:0000259" key="2">
    <source>
        <dbReference type="PROSITE" id="PS51832"/>
    </source>
</evidence>
<dbReference type="EMBL" id="DRIG01000057">
    <property type="protein sequence ID" value="HEC78517.1"/>
    <property type="molecule type" value="Genomic_DNA"/>
</dbReference>
<keyword evidence="1" id="KW-0812">Transmembrane</keyword>
<dbReference type="InterPro" id="IPR029016">
    <property type="entry name" value="GAF-like_dom_sf"/>
</dbReference>
<dbReference type="Gene3D" id="1.10.3210.10">
    <property type="entry name" value="Hypothetical protein af1432"/>
    <property type="match status" value="1"/>
</dbReference>
<organism evidence="3 4">
    <name type="scientific">candidate division WOR-3 bacterium</name>
    <dbReference type="NCBI Taxonomy" id="2052148"/>
    <lineage>
        <taxon>Bacteria</taxon>
        <taxon>Bacteria division WOR-3</taxon>
    </lineage>
</organism>
<feature type="transmembrane region" description="Helical" evidence="1">
    <location>
        <begin position="30"/>
        <end position="47"/>
    </location>
</feature>
<dbReference type="SUPFAM" id="SSF109604">
    <property type="entry name" value="HD-domain/PDEase-like"/>
    <property type="match status" value="1"/>
</dbReference>
<evidence type="ECO:0000313" key="4">
    <source>
        <dbReference type="Proteomes" id="UP000885826"/>
    </source>
</evidence>
<dbReference type="InterPro" id="IPR003018">
    <property type="entry name" value="GAF"/>
</dbReference>
<feature type="transmembrane region" description="Helical" evidence="1">
    <location>
        <begin position="6"/>
        <end position="23"/>
    </location>
</feature>
<reference evidence="3" key="1">
    <citation type="journal article" date="2020" name="mSystems">
        <title>Genome- and Community-Level Interaction Insights into Carbon Utilization and Element Cycling Functions of Hydrothermarchaeota in Hydrothermal Sediment.</title>
        <authorList>
            <person name="Zhou Z."/>
            <person name="Liu Y."/>
            <person name="Xu W."/>
            <person name="Pan J."/>
            <person name="Luo Z.H."/>
            <person name="Li M."/>
        </authorList>
    </citation>
    <scope>NUCLEOTIDE SEQUENCE</scope>
    <source>
        <strain evidence="3">HyVt-388</strain>
    </source>
</reference>
<sequence>MEMTLISAIIILFISSVLFIIEIKKLSHITIFFITAMFIIAGAYHLIPHPLFSLSSAPSSPGLLFISIIILLGVNYSIRTSKNNRQTIAHLKSLQEIERSILSGLSHKGTLNLIIKTLNRTLKTDASAILILDQSDHKPKHLVSVNLTKRFEEYLNKKNNNNYISPTICQSKPIIIPKISLNEKEEFLQKVMNEGFSSYFASPIIMKGGMPIGALTLYSQKPKKYSSEEKRLIQTISSQIGILLDRTRLIKRIQEMNFESVRALVEAIESRDPYTRGHSIQVADLAFRVAKAMDFTRRELTLIEFAGLLHDVGKIAIPEMILQKASELNDEEWKVIKKHTLLSAKIIEPISNLKPIQNWILYHHERWDGKGYPDGRKEKEIPLQSRILAVCDTYSAMTGDRPYRKALSIEETKQEIISVAGTQLDPDIVEVFLKIIFNNKKPGGSTKRKLRS</sequence>
<dbReference type="PANTHER" id="PTHR43155:SF2">
    <property type="entry name" value="CYCLIC DI-GMP PHOSPHODIESTERASE PA4108"/>
    <property type="match status" value="1"/>
</dbReference>
<dbReference type="SMART" id="SM00065">
    <property type="entry name" value="GAF"/>
    <property type="match status" value="1"/>
</dbReference>
<evidence type="ECO:0000313" key="3">
    <source>
        <dbReference type="EMBL" id="HEC78517.1"/>
    </source>
</evidence>
<comment type="caution">
    <text evidence="3">The sequence shown here is derived from an EMBL/GenBank/DDBJ whole genome shotgun (WGS) entry which is preliminary data.</text>
</comment>
<feature type="transmembrane region" description="Helical" evidence="1">
    <location>
        <begin position="59"/>
        <end position="78"/>
    </location>
</feature>
<dbReference type="Proteomes" id="UP000885826">
    <property type="component" value="Unassembled WGS sequence"/>
</dbReference>
<dbReference type="PANTHER" id="PTHR43155">
    <property type="entry name" value="CYCLIC DI-GMP PHOSPHODIESTERASE PA4108-RELATED"/>
    <property type="match status" value="1"/>
</dbReference>
<dbReference type="Pfam" id="PF01590">
    <property type="entry name" value="GAF"/>
    <property type="match status" value="1"/>
</dbReference>
<dbReference type="SMART" id="SM00471">
    <property type="entry name" value="HDc"/>
    <property type="match status" value="1"/>
</dbReference>
<dbReference type="InterPro" id="IPR037522">
    <property type="entry name" value="HD_GYP_dom"/>
</dbReference>
<accession>A0A9C9EMR6</accession>
<dbReference type="SUPFAM" id="SSF55781">
    <property type="entry name" value="GAF domain-like"/>
    <property type="match status" value="1"/>
</dbReference>
<dbReference type="AlphaFoldDB" id="A0A9C9EMR6"/>
<protein>
    <submittedName>
        <fullName evidence="3">HD domain-containing protein</fullName>
    </submittedName>
</protein>
<keyword evidence="1" id="KW-0472">Membrane</keyword>
<dbReference type="PROSITE" id="PS51832">
    <property type="entry name" value="HD_GYP"/>
    <property type="match status" value="1"/>
</dbReference>
<keyword evidence="1" id="KW-1133">Transmembrane helix</keyword>
<feature type="domain" description="HD-GYP" evidence="2">
    <location>
        <begin position="253"/>
        <end position="448"/>
    </location>
</feature>